<sequence>MSFLDIKILEGELRKNHAYTLGSRQQIQRVGMFSKHITGKLAGFTIAAATAIAISSPAAADDWLNSVERHYSAAESTKYQPEAGSEWGFSLATVMSDMEWRKKTAAALRNQNRPTVTAQSKRYRQLVQRSEPRRLSAF</sequence>
<proteinExistence type="predicted"/>
<keyword evidence="2" id="KW-1185">Reference proteome</keyword>
<comment type="caution">
    <text evidence="1">The sequence shown here is derived from an EMBL/GenBank/DDBJ whole genome shotgun (WGS) entry which is preliminary data.</text>
</comment>
<dbReference type="AlphaFoldDB" id="A0A967KIB5"/>
<protein>
    <submittedName>
        <fullName evidence="1">Uncharacterized protein</fullName>
    </submittedName>
</protein>
<reference evidence="1" key="1">
    <citation type="submission" date="2020-03" db="EMBL/GenBank/DDBJ databases">
        <title>Genome of Pelagibius litoralis DSM 21314T.</title>
        <authorList>
            <person name="Wang G."/>
        </authorList>
    </citation>
    <scope>NUCLEOTIDE SEQUENCE</scope>
    <source>
        <strain evidence="1">DSM 21314</strain>
    </source>
</reference>
<accession>A0A967KIB5</accession>
<gene>
    <name evidence="1" type="ORF">HBA54_26375</name>
</gene>
<dbReference type="EMBL" id="JAAQPH010000033">
    <property type="protein sequence ID" value="NIA72121.1"/>
    <property type="molecule type" value="Genomic_DNA"/>
</dbReference>
<dbReference type="RefSeq" id="WP_167230909.1">
    <property type="nucleotide sequence ID" value="NZ_JAAQPH010000033.1"/>
</dbReference>
<name>A0A967KIB5_9PROT</name>
<organism evidence="1 2">
    <name type="scientific">Pelagibius litoralis</name>
    <dbReference type="NCBI Taxonomy" id="374515"/>
    <lineage>
        <taxon>Bacteria</taxon>
        <taxon>Pseudomonadati</taxon>
        <taxon>Pseudomonadota</taxon>
        <taxon>Alphaproteobacteria</taxon>
        <taxon>Rhodospirillales</taxon>
        <taxon>Rhodovibrionaceae</taxon>
        <taxon>Pelagibius</taxon>
    </lineage>
</organism>
<evidence type="ECO:0000313" key="2">
    <source>
        <dbReference type="Proteomes" id="UP000761264"/>
    </source>
</evidence>
<dbReference type="Proteomes" id="UP000761264">
    <property type="component" value="Unassembled WGS sequence"/>
</dbReference>
<evidence type="ECO:0000313" key="1">
    <source>
        <dbReference type="EMBL" id="NIA72121.1"/>
    </source>
</evidence>